<accession>A0A0U3CD78</accession>
<keyword evidence="9 14" id="KW-0694">RNA-binding</keyword>
<evidence type="ECO:0000256" key="5">
    <source>
        <dbReference type="ARBA" id="ARBA00022561"/>
    </source>
</evidence>
<organism evidence="16">
    <name type="scientific">Measles morbillivirus</name>
    <dbReference type="NCBI Taxonomy" id="11234"/>
    <lineage>
        <taxon>Viruses</taxon>
        <taxon>Riboviria</taxon>
        <taxon>Orthornavirae</taxon>
        <taxon>Negarnaviricota</taxon>
        <taxon>Haploviricotina</taxon>
        <taxon>Monjiviricetes</taxon>
        <taxon>Mononegavirales</taxon>
        <taxon>Paramyxoviridae</taxon>
        <taxon>Orthoparamyxovirinae</taxon>
        <taxon>Morbillivirus</taxon>
        <taxon>Morbillivirus hominis</taxon>
    </lineage>
</organism>
<evidence type="ECO:0000256" key="11">
    <source>
        <dbReference type="ARBA" id="ARBA00023200"/>
    </source>
</evidence>
<dbReference type="GO" id="GO:0030430">
    <property type="term" value="C:host cell cytoplasm"/>
    <property type="evidence" value="ECO:0007669"/>
    <property type="project" value="UniProtKB-SubCell"/>
</dbReference>
<name>A0A0U3CD78_9MONO</name>
<sequence>MVRRSAGKVSSTLASELGITAEDARLVSEIAMHTTEDRISRAVGPRQAQVSFLHGDQSESELPRLGGKEDRRVKQNRGEAGESHRGTEPSRASDVRAAHPPTGTPLDIDTASEFSQDPQDSRRSADALLRLQAMAGISEEQDSDRDTPRVYNHRHLLD</sequence>
<proteinExistence type="inferred from homology"/>
<evidence type="ECO:0000256" key="1">
    <source>
        <dbReference type="ARBA" id="ARBA00004147"/>
    </source>
</evidence>
<evidence type="ECO:0000256" key="13">
    <source>
        <dbReference type="ARBA" id="ARBA00049620"/>
    </source>
</evidence>
<evidence type="ECO:0000256" key="10">
    <source>
        <dbReference type="ARBA" id="ARBA00023086"/>
    </source>
</evidence>
<keyword evidence="10 14" id="KW-0543">Viral nucleoprotein</keyword>
<dbReference type="GO" id="GO:0042025">
    <property type="term" value="C:host cell nucleus"/>
    <property type="evidence" value="ECO:0007669"/>
    <property type="project" value="UniProtKB-SubCell"/>
</dbReference>
<dbReference type="GO" id="GO:0005198">
    <property type="term" value="F:structural molecule activity"/>
    <property type="evidence" value="ECO:0007669"/>
    <property type="project" value="InterPro"/>
</dbReference>
<keyword evidence="8 14" id="KW-0946">Virion</keyword>
<comment type="function">
    <text evidence="14">Forms the helical nucleocapsid (NC), protecting the genome from nucleases.</text>
</comment>
<keyword evidence="12 14" id="KW-0687">Ribonucleoprotein</keyword>
<evidence type="ECO:0000256" key="9">
    <source>
        <dbReference type="ARBA" id="ARBA00022884"/>
    </source>
</evidence>
<reference evidence="16" key="1">
    <citation type="submission" date="2015-12" db="EMBL/GenBank/DDBJ databases">
        <authorList>
            <person name="Shamseldin A."/>
            <person name="Moawad H."/>
            <person name="Abd El-Rahim W.M."/>
            <person name="Sadowsky M.J."/>
        </authorList>
    </citation>
    <scope>NUCLEOTIDE SEQUENCE</scope>
    <source>
        <strain evidence="16">MVs/Khyberpakhtunkwa.PAK./15.14/2[B3]</strain>
    </source>
</reference>
<evidence type="ECO:0000256" key="2">
    <source>
        <dbReference type="ARBA" id="ARBA00007642"/>
    </source>
</evidence>
<keyword evidence="6" id="KW-1048">Host nucleus</keyword>
<comment type="subcellular location">
    <subcellularLocation>
        <location evidence="1">Host nucleus</location>
    </subcellularLocation>
    <subcellularLocation>
        <location evidence="14">Virion</location>
    </subcellularLocation>
    <subcellularLocation>
        <location evidence="14">Host cytoplasm</location>
    </subcellularLocation>
</comment>
<evidence type="ECO:0000256" key="4">
    <source>
        <dbReference type="ARBA" id="ARBA00022553"/>
    </source>
</evidence>
<evidence type="ECO:0000256" key="3">
    <source>
        <dbReference type="ARBA" id="ARBA00022497"/>
    </source>
</evidence>
<dbReference type="EMBL" id="KU311137">
    <property type="protein sequence ID" value="ALT22421.1"/>
    <property type="molecule type" value="Viral_cRNA"/>
</dbReference>
<keyword evidence="11 14" id="KW-1035">Host cytoplasm</keyword>
<feature type="compositionally biased region" description="Basic and acidic residues" evidence="15">
    <location>
        <begin position="66"/>
        <end position="97"/>
    </location>
</feature>
<keyword evidence="5 14" id="KW-0167">Capsid protein</keyword>
<dbReference type="GO" id="GO:1990904">
    <property type="term" value="C:ribonucleoprotein complex"/>
    <property type="evidence" value="ECO:0007669"/>
    <property type="project" value="UniProtKB-KW"/>
</dbReference>
<dbReference type="GO" id="GO:0019029">
    <property type="term" value="C:helical viral capsid"/>
    <property type="evidence" value="ECO:0007669"/>
    <property type="project" value="UniProtKB-KW"/>
</dbReference>
<evidence type="ECO:0000256" key="7">
    <source>
        <dbReference type="ARBA" id="ARBA00022581"/>
    </source>
</evidence>
<evidence type="ECO:0000256" key="12">
    <source>
        <dbReference type="ARBA" id="ARBA00023274"/>
    </source>
</evidence>
<comment type="similarity">
    <text evidence="2 14">Belongs to the paramyxoviruses nucleocapsid family.</text>
</comment>
<feature type="region of interest" description="Disordered" evidence="15">
    <location>
        <begin position="1"/>
        <end position="20"/>
    </location>
</feature>
<keyword evidence="4" id="KW-0597">Phosphoprotein</keyword>
<keyword evidence="7" id="KW-0945">Host-virus interaction</keyword>
<protein>
    <recommendedName>
        <fullName evidence="14">Nucleocapsid</fullName>
    </recommendedName>
    <alternativeName>
        <fullName evidence="14">Nucleocapsid protein</fullName>
    </alternativeName>
</protein>
<dbReference type="GO" id="GO:0019013">
    <property type="term" value="C:viral nucleocapsid"/>
    <property type="evidence" value="ECO:0007669"/>
    <property type="project" value="UniProtKB-KW"/>
</dbReference>
<dbReference type="Pfam" id="PF00973">
    <property type="entry name" value="Paramyxo_ncap"/>
    <property type="match status" value="1"/>
</dbReference>
<evidence type="ECO:0000256" key="15">
    <source>
        <dbReference type="SAM" id="MobiDB-lite"/>
    </source>
</evidence>
<evidence type="ECO:0000256" key="6">
    <source>
        <dbReference type="ARBA" id="ARBA00022562"/>
    </source>
</evidence>
<evidence type="ECO:0000256" key="14">
    <source>
        <dbReference type="RuleBase" id="RU361245"/>
    </source>
</evidence>
<dbReference type="GO" id="GO:0003723">
    <property type="term" value="F:RNA binding"/>
    <property type="evidence" value="ECO:0007669"/>
    <property type="project" value="UniProtKB-KW"/>
</dbReference>
<feature type="region of interest" description="Disordered" evidence="15">
    <location>
        <begin position="37"/>
        <end position="158"/>
    </location>
</feature>
<keyword evidence="3 14" id="KW-1139">Helical capsid protein</keyword>
<gene>
    <name evidence="16" type="primary">N</name>
</gene>
<evidence type="ECO:0000313" key="16">
    <source>
        <dbReference type="EMBL" id="ALT22421.1"/>
    </source>
</evidence>
<evidence type="ECO:0000256" key="8">
    <source>
        <dbReference type="ARBA" id="ARBA00022844"/>
    </source>
</evidence>
<comment type="function">
    <text evidence="13">Forms the helical nucleocapsid (NC) in a ratio of 1 N per 6 ribonucleotides, protecting the genome from nucleases. The nucleocapsid (NC) has a helical structure with either 12.35 or 11.64 N per turn, approximately 20 nm in diameter, with a hollow central cavity approximately 5 nm in diameter. The encapsidated genomic RNA serves as template for transcription and replication; encapsidation by N is coupled to RNA synthesis. Forms the encapsidation complex with the phosphoprotein protein P. Before encapsidation, the newly synthesized free N protein, so-called N0, is chaperoned by P. Participates, together with P, in the formation of viral factories (viroplasms), which are large inclusions in the host cytoplasm where replication takes place. N is released in the blood following lysis of measles infected cells, it interacts then with human FCGR2B on immune cells, inducing apoptosis and blocking inflammatory immune response.</text>
</comment>
<comment type="subunit">
    <text evidence="14">Homomultimer; forms the nucleocapsid. Binds to the viral genomic RNA. N0 interacts with the phosphoprotein (via N-terminus); this interaction allows P to chaperon N0 to avoid N polymerization before encapsidation. Interacts as N-RNA template with the phosphoprotein (via C-terminus); this interaction positions the polymerase on the template.</text>
</comment>
<dbReference type="InterPro" id="IPR002021">
    <property type="entry name" value="Paramyx_ncap"/>
</dbReference>